<reference evidence="2 3" key="1">
    <citation type="submission" date="2019-04" db="EMBL/GenBank/DDBJ databases">
        <title>Step-wise assembly of the neonatal virome modulated by breast feeding.</title>
        <authorList>
            <person name="Liang G."/>
            <person name="Bushman F."/>
        </authorList>
    </citation>
    <scope>NUCLEOTIDE SEQUENCE [LARGE SCALE GENOMIC DNA]</scope>
    <source>
        <strain evidence="2 3">E3404</strain>
    </source>
</reference>
<dbReference type="GO" id="GO:0006629">
    <property type="term" value="P:lipid metabolic process"/>
    <property type="evidence" value="ECO:0007669"/>
    <property type="project" value="InterPro"/>
</dbReference>
<dbReference type="PROSITE" id="PS51704">
    <property type="entry name" value="GP_PDE"/>
    <property type="match status" value="1"/>
</dbReference>
<dbReference type="InterPro" id="IPR017946">
    <property type="entry name" value="PLC-like_Pdiesterase_TIM-brl"/>
</dbReference>
<dbReference type="Gene3D" id="3.20.20.190">
    <property type="entry name" value="Phosphatidylinositol (PI) phosphodiesterase"/>
    <property type="match status" value="1"/>
</dbReference>
<comment type="caution">
    <text evidence="2">The sequence shown here is derived from an EMBL/GenBank/DDBJ whole genome shotgun (WGS) entry which is preliminary data.</text>
</comment>
<dbReference type="InterPro" id="IPR030395">
    <property type="entry name" value="GP_PDE_dom"/>
</dbReference>
<dbReference type="PANTHER" id="PTHR46211:SF8">
    <property type="entry name" value="PHOSPHODIESTERASE"/>
    <property type="match status" value="1"/>
</dbReference>
<organism evidence="2 3">
    <name type="scientific">Enterococcus gallinarum</name>
    <dbReference type="NCBI Taxonomy" id="1353"/>
    <lineage>
        <taxon>Bacteria</taxon>
        <taxon>Bacillati</taxon>
        <taxon>Bacillota</taxon>
        <taxon>Bacilli</taxon>
        <taxon>Lactobacillales</taxon>
        <taxon>Enterococcaceae</taxon>
        <taxon>Enterococcus</taxon>
    </lineage>
</organism>
<evidence type="ECO:0000259" key="1">
    <source>
        <dbReference type="PROSITE" id="PS51704"/>
    </source>
</evidence>
<dbReference type="Pfam" id="PF03009">
    <property type="entry name" value="GDPD"/>
    <property type="match status" value="1"/>
</dbReference>
<dbReference type="AlphaFoldDB" id="A0A6I4XA35"/>
<proteinExistence type="predicted"/>
<dbReference type="PANTHER" id="PTHR46211">
    <property type="entry name" value="GLYCEROPHOSPHORYL DIESTER PHOSPHODIESTERASE"/>
    <property type="match status" value="1"/>
</dbReference>
<accession>A0A6I4XA35</accession>
<dbReference type="SUPFAM" id="SSF51695">
    <property type="entry name" value="PLC-like phosphodiesterases"/>
    <property type="match status" value="1"/>
</dbReference>
<dbReference type="Proteomes" id="UP000439965">
    <property type="component" value="Unassembled WGS sequence"/>
</dbReference>
<protein>
    <submittedName>
        <fullName evidence="2">Glycerophosphodiester phosphodiesterase</fullName>
    </submittedName>
</protein>
<name>A0A6I4XA35_ENTGA</name>
<dbReference type="GO" id="GO:0008081">
    <property type="term" value="F:phosphoric diester hydrolase activity"/>
    <property type="evidence" value="ECO:0007669"/>
    <property type="project" value="InterPro"/>
</dbReference>
<evidence type="ECO:0000313" key="3">
    <source>
        <dbReference type="Proteomes" id="UP000439965"/>
    </source>
</evidence>
<feature type="domain" description="GP-PDE" evidence="1">
    <location>
        <begin position="43"/>
        <end position="266"/>
    </location>
</feature>
<dbReference type="CDD" id="cd08556">
    <property type="entry name" value="GDPD"/>
    <property type="match status" value="1"/>
</dbReference>
<gene>
    <name evidence="2" type="ORF">GTI89_02530</name>
</gene>
<sequence length="271" mass="31178">MRYRMHRKKIKKTKILIPFLIFLVILSSVITFYLIKNTNDSSSRVYSHRGASGEEIEHTVAAYDLAILYGSKYIEQDLVTSRDNTLYVSHDLSAKRITGVDKLFVDMTDDEISDLRTEDNEKILSLQDVFNRYGNTVNYVIELKENSNQTKLFEDLVKKNNLEDNIVVQASDIKPLQDLSKSFPNMPKLLLVKNQSELEKAVTYDIVDIVSAEKSMMTKENVKLVHGHKKLLNIWTINSTSEIKKAINLGIDNYFTNFTAKALALENKYRK</sequence>
<dbReference type="EMBL" id="WVTI01000002">
    <property type="protein sequence ID" value="MXS24954.1"/>
    <property type="molecule type" value="Genomic_DNA"/>
</dbReference>
<evidence type="ECO:0000313" key="2">
    <source>
        <dbReference type="EMBL" id="MXS24954.1"/>
    </source>
</evidence>